<dbReference type="GO" id="GO:0003677">
    <property type="term" value="F:DNA binding"/>
    <property type="evidence" value="ECO:0007669"/>
    <property type="project" value="InterPro"/>
</dbReference>
<evidence type="ECO:0000313" key="2">
    <source>
        <dbReference type="EMBL" id="KKN14344.1"/>
    </source>
</evidence>
<feature type="domain" description="SpoVT-AbrB" evidence="1">
    <location>
        <begin position="5"/>
        <end position="50"/>
    </location>
</feature>
<protein>
    <recommendedName>
        <fullName evidence="1">SpoVT-AbrB domain-containing protein</fullName>
    </recommendedName>
</protein>
<organism evidence="2">
    <name type="scientific">marine sediment metagenome</name>
    <dbReference type="NCBI Taxonomy" id="412755"/>
    <lineage>
        <taxon>unclassified sequences</taxon>
        <taxon>metagenomes</taxon>
        <taxon>ecological metagenomes</taxon>
    </lineage>
</organism>
<dbReference type="PROSITE" id="PS51740">
    <property type="entry name" value="SPOVT_ABRB"/>
    <property type="match status" value="1"/>
</dbReference>
<dbReference type="SMART" id="SM00966">
    <property type="entry name" value="SpoVT_AbrB"/>
    <property type="match status" value="1"/>
</dbReference>
<dbReference type="Gene3D" id="2.10.260.10">
    <property type="match status" value="1"/>
</dbReference>
<sequence>MYCIKKVFRVGGSLAVGLPKAFLDEMGIKEKDMLLVKRDGDHINITNINDILNNKDKVDKGGNNVIDTWDPNRKRR</sequence>
<dbReference type="EMBL" id="LAZR01003826">
    <property type="protein sequence ID" value="KKN14344.1"/>
    <property type="molecule type" value="Genomic_DNA"/>
</dbReference>
<evidence type="ECO:0000259" key="1">
    <source>
        <dbReference type="PROSITE" id="PS51740"/>
    </source>
</evidence>
<comment type="caution">
    <text evidence="2">The sequence shown here is derived from an EMBL/GenBank/DDBJ whole genome shotgun (WGS) entry which is preliminary data.</text>
</comment>
<gene>
    <name evidence="2" type="ORF">LCGC14_0997030</name>
</gene>
<dbReference type="Pfam" id="PF04014">
    <property type="entry name" value="MazE_antitoxin"/>
    <property type="match status" value="1"/>
</dbReference>
<dbReference type="InterPro" id="IPR007159">
    <property type="entry name" value="SpoVT-AbrB_dom"/>
</dbReference>
<accession>A0A0F9N8U6</accession>
<dbReference type="AlphaFoldDB" id="A0A0F9N8U6"/>
<name>A0A0F9N8U6_9ZZZZ</name>
<reference evidence="2" key="1">
    <citation type="journal article" date="2015" name="Nature">
        <title>Complex archaea that bridge the gap between prokaryotes and eukaryotes.</title>
        <authorList>
            <person name="Spang A."/>
            <person name="Saw J.H."/>
            <person name="Jorgensen S.L."/>
            <person name="Zaremba-Niedzwiedzka K."/>
            <person name="Martijn J."/>
            <person name="Lind A.E."/>
            <person name="van Eijk R."/>
            <person name="Schleper C."/>
            <person name="Guy L."/>
            <person name="Ettema T.J."/>
        </authorList>
    </citation>
    <scope>NUCLEOTIDE SEQUENCE</scope>
</reference>
<dbReference type="InterPro" id="IPR037914">
    <property type="entry name" value="SpoVT-AbrB_sf"/>
</dbReference>
<dbReference type="SUPFAM" id="SSF89447">
    <property type="entry name" value="AbrB/MazE/MraZ-like"/>
    <property type="match status" value="1"/>
</dbReference>
<proteinExistence type="predicted"/>